<organism evidence="2 3">
    <name type="scientific">Streptomyces eurocidicus</name>
    <name type="common">Streptoverticillium eurocidicus</name>
    <dbReference type="NCBI Taxonomy" id="66423"/>
    <lineage>
        <taxon>Bacteria</taxon>
        <taxon>Bacillati</taxon>
        <taxon>Actinomycetota</taxon>
        <taxon>Actinomycetes</taxon>
        <taxon>Kitasatosporales</taxon>
        <taxon>Streptomycetaceae</taxon>
        <taxon>Streptomyces</taxon>
    </lineage>
</organism>
<proteinExistence type="predicted"/>
<comment type="caution">
    <text evidence="2">The sequence shown here is derived from an EMBL/GenBank/DDBJ whole genome shotgun (WGS) entry which is preliminary data.</text>
</comment>
<evidence type="ECO:0000256" key="1">
    <source>
        <dbReference type="SAM" id="MobiDB-lite"/>
    </source>
</evidence>
<dbReference type="AlphaFoldDB" id="A0A2N8P054"/>
<protein>
    <submittedName>
        <fullName evidence="2">Uncharacterized protein</fullName>
    </submittedName>
</protein>
<reference evidence="3" key="1">
    <citation type="submission" date="2015-07" db="EMBL/GenBank/DDBJ databases">
        <authorList>
            <person name="Graham D.E."/>
            <person name="Giannone R.J."/>
            <person name="Gulvik C.A."/>
            <person name="Hettich R.L."/>
            <person name="Klingeman D.M."/>
            <person name="Mahan K.M."/>
            <person name="Parry R.J."/>
            <person name="Spain J.C."/>
        </authorList>
    </citation>
    <scope>NUCLEOTIDE SEQUENCE [LARGE SCALE GENOMIC DNA]</scope>
    <source>
        <strain evidence="3">ATCC 27428</strain>
    </source>
</reference>
<dbReference type="EMBL" id="LGUI01000002">
    <property type="protein sequence ID" value="PNE34408.1"/>
    <property type="molecule type" value="Genomic_DNA"/>
</dbReference>
<name>A0A2N8P054_STREU</name>
<gene>
    <name evidence="2" type="ORF">AF335_07340</name>
</gene>
<sequence length="76" mass="8451">MGDRAQGDDAAAGRRPGRPRLGGVGGRRRTPSRGRRVRRRGRRPGRGGPRRHGRGRGWGGSSVKRRCLKRPERPSF</sequence>
<feature type="compositionally biased region" description="Basic residues" evidence="1">
    <location>
        <begin position="26"/>
        <end position="55"/>
    </location>
</feature>
<feature type="region of interest" description="Disordered" evidence="1">
    <location>
        <begin position="1"/>
        <end position="76"/>
    </location>
</feature>
<accession>A0A2N8P054</accession>
<keyword evidence="3" id="KW-1185">Reference proteome</keyword>
<evidence type="ECO:0000313" key="2">
    <source>
        <dbReference type="EMBL" id="PNE34408.1"/>
    </source>
</evidence>
<evidence type="ECO:0000313" key="3">
    <source>
        <dbReference type="Proteomes" id="UP000235945"/>
    </source>
</evidence>
<dbReference type="Proteomes" id="UP000235945">
    <property type="component" value="Unassembled WGS sequence"/>
</dbReference>